<feature type="transmembrane region" description="Helical" evidence="12">
    <location>
        <begin position="342"/>
        <end position="362"/>
    </location>
</feature>
<keyword evidence="14" id="KW-1185">Reference proteome</keyword>
<dbReference type="Proteomes" id="UP000502706">
    <property type="component" value="Chromosome"/>
</dbReference>
<evidence type="ECO:0000256" key="10">
    <source>
        <dbReference type="ARBA" id="ARBA00034269"/>
    </source>
</evidence>
<dbReference type="PANTHER" id="PTHR46494:SF1">
    <property type="entry name" value="CORA FAMILY METAL ION TRANSPORTER (EUROFUNG)"/>
    <property type="match status" value="1"/>
</dbReference>
<dbReference type="EMBL" id="CP045121">
    <property type="protein sequence ID" value="QIN78674.1"/>
    <property type="molecule type" value="Genomic_DNA"/>
</dbReference>
<dbReference type="SUPFAM" id="SSF144083">
    <property type="entry name" value="Magnesium transport protein CorA, transmembrane region"/>
    <property type="match status" value="1"/>
</dbReference>
<comment type="catalytic activity">
    <reaction evidence="10">
        <text>Mg(2+)(in) = Mg(2+)(out)</text>
        <dbReference type="Rhea" id="RHEA:29827"/>
        <dbReference type="ChEBI" id="CHEBI:18420"/>
    </reaction>
</comment>
<feature type="transmembrane region" description="Helical" evidence="12">
    <location>
        <begin position="311"/>
        <end position="330"/>
    </location>
</feature>
<comment type="subcellular location">
    <subcellularLocation>
        <location evidence="1">Cell membrane</location>
        <topology evidence="1">Multi-pass membrane protein</topology>
    </subcellularLocation>
    <subcellularLocation>
        <location evidence="12">Membrane</location>
        <topology evidence="12">Multi-pass membrane protein</topology>
    </subcellularLocation>
</comment>
<evidence type="ECO:0000256" key="7">
    <source>
        <dbReference type="ARBA" id="ARBA00022989"/>
    </source>
</evidence>
<evidence type="ECO:0000313" key="13">
    <source>
        <dbReference type="EMBL" id="QIN78674.1"/>
    </source>
</evidence>
<keyword evidence="6 12" id="KW-0460">Magnesium</keyword>
<dbReference type="Gene3D" id="3.30.460.20">
    <property type="entry name" value="CorA soluble domain-like"/>
    <property type="match status" value="1"/>
</dbReference>
<dbReference type="CDD" id="cd12822">
    <property type="entry name" value="TmCorA-like"/>
    <property type="match status" value="1"/>
</dbReference>
<dbReference type="InterPro" id="IPR045863">
    <property type="entry name" value="CorA_TM1_TM2"/>
</dbReference>
<dbReference type="InterPro" id="IPR045861">
    <property type="entry name" value="CorA_cytoplasmic_dom"/>
</dbReference>
<dbReference type="GO" id="GO:0015087">
    <property type="term" value="F:cobalt ion transmembrane transporter activity"/>
    <property type="evidence" value="ECO:0007669"/>
    <property type="project" value="UniProtKB-UniRule"/>
</dbReference>
<comment type="function">
    <text evidence="11">Mediates influx of magnesium ions. Alternates between open and closed states. Activated by low cytoplasmic Mg(2+) levels. Inactive when cytoplasmic Mg(2+) levels are high.</text>
</comment>
<dbReference type="GO" id="GO:0015095">
    <property type="term" value="F:magnesium ion transmembrane transporter activity"/>
    <property type="evidence" value="ECO:0007669"/>
    <property type="project" value="UniProtKB-UniRule"/>
</dbReference>
<dbReference type="FunFam" id="1.20.58.340:FF:000004">
    <property type="entry name" value="Magnesium transport protein CorA"/>
    <property type="match status" value="1"/>
</dbReference>
<comment type="similarity">
    <text evidence="2 12">Belongs to the CorA metal ion transporter (MIT) (TC 1.A.35) family.</text>
</comment>
<dbReference type="GO" id="GO:0005886">
    <property type="term" value="C:plasma membrane"/>
    <property type="evidence" value="ECO:0007669"/>
    <property type="project" value="UniProtKB-SubCell"/>
</dbReference>
<evidence type="ECO:0000256" key="8">
    <source>
        <dbReference type="ARBA" id="ARBA00023065"/>
    </source>
</evidence>
<name>A0A6G8PWT2_9ACTN</name>
<keyword evidence="5 12" id="KW-0812">Transmembrane</keyword>
<dbReference type="AlphaFoldDB" id="A0A6G8PWT2"/>
<dbReference type="NCBIfam" id="TIGR00383">
    <property type="entry name" value="corA"/>
    <property type="match status" value="1"/>
</dbReference>
<dbReference type="GO" id="GO:0000287">
    <property type="term" value="F:magnesium ion binding"/>
    <property type="evidence" value="ECO:0007669"/>
    <property type="project" value="TreeGrafter"/>
</dbReference>
<evidence type="ECO:0000256" key="5">
    <source>
        <dbReference type="ARBA" id="ARBA00022692"/>
    </source>
</evidence>
<keyword evidence="7 12" id="KW-1133">Transmembrane helix</keyword>
<dbReference type="SUPFAM" id="SSF143865">
    <property type="entry name" value="CorA soluble domain-like"/>
    <property type="match status" value="1"/>
</dbReference>
<dbReference type="KEGG" id="rmar:GBA65_09250"/>
<organism evidence="13 14">
    <name type="scientific">Rubrobacter marinus</name>
    <dbReference type="NCBI Taxonomy" id="2653852"/>
    <lineage>
        <taxon>Bacteria</taxon>
        <taxon>Bacillati</taxon>
        <taxon>Actinomycetota</taxon>
        <taxon>Rubrobacteria</taxon>
        <taxon>Rubrobacterales</taxon>
        <taxon>Rubrobacteraceae</taxon>
        <taxon>Rubrobacter</taxon>
    </lineage>
</organism>
<gene>
    <name evidence="12 13" type="primary">corA</name>
    <name evidence="13" type="ORF">GBA65_09250</name>
</gene>
<keyword evidence="9 12" id="KW-0472">Membrane</keyword>
<evidence type="ECO:0000313" key="14">
    <source>
        <dbReference type="Proteomes" id="UP000502706"/>
    </source>
</evidence>
<evidence type="ECO:0000256" key="4">
    <source>
        <dbReference type="ARBA" id="ARBA00022475"/>
    </source>
</evidence>
<dbReference type="GO" id="GO:0050897">
    <property type="term" value="F:cobalt ion binding"/>
    <property type="evidence" value="ECO:0007669"/>
    <property type="project" value="TreeGrafter"/>
</dbReference>
<keyword evidence="4 12" id="KW-1003">Cell membrane</keyword>
<accession>A0A6G8PWT2</accession>
<evidence type="ECO:0000256" key="12">
    <source>
        <dbReference type="RuleBase" id="RU362010"/>
    </source>
</evidence>
<evidence type="ECO:0000256" key="9">
    <source>
        <dbReference type="ARBA" id="ARBA00023136"/>
    </source>
</evidence>
<evidence type="ECO:0000256" key="11">
    <source>
        <dbReference type="ARBA" id="ARBA00045497"/>
    </source>
</evidence>
<protein>
    <recommendedName>
        <fullName evidence="12">Magnesium transport protein CorA</fullName>
    </recommendedName>
</protein>
<reference evidence="13 14" key="1">
    <citation type="submission" date="2019-10" db="EMBL/GenBank/DDBJ databases">
        <title>Rubrobacter sp nov SCSIO 52915 isolated from a deep-sea sediment in the South China Sea.</title>
        <authorList>
            <person name="Chen R.W."/>
        </authorList>
    </citation>
    <scope>NUCLEOTIDE SEQUENCE [LARGE SCALE GENOMIC DNA]</scope>
    <source>
        <strain evidence="13 14">SCSIO 52915</strain>
    </source>
</reference>
<evidence type="ECO:0000256" key="3">
    <source>
        <dbReference type="ARBA" id="ARBA00022448"/>
    </source>
</evidence>
<sequence length="368" mass="41700">MRPSSSTLSWSFAPAACRIVAVEETRKKNLPESVDVLVLDSSGRLRDDVGLEELPFHLSDPDALVWCDIASTEGGQGGPYGRLLREVFGFDDLTIEDCFTRSHLPKVDIYDEYLFVALFSFHLSEKTQRVQTVEVDMYVGENYVVCVHPRPLRELSRVRRRLGSGNAFVSGSPANVAHTVFDAVVDEYLPIMNRLSATVDDIEDKLLDEDLGSGTDVFDRLYHLKHELTALRRLAVPLRDVVGILMRPSTTLVPEESVAYYDDVRDHLIRVVDMIDTMRDYLMDSLDIYTTRQTQRNAEETRRVNQSVARLTAVSTLFLPLTFITSVYGMNFENMPELSTRYGYFVVLAVLVVIGVTMLVYLRRKGII</sequence>
<proteinExistence type="inferred from homology"/>
<dbReference type="PANTHER" id="PTHR46494">
    <property type="entry name" value="CORA FAMILY METAL ION TRANSPORTER (EUROFUNG)"/>
    <property type="match status" value="1"/>
</dbReference>
<keyword evidence="8 12" id="KW-0406">Ion transport</keyword>
<evidence type="ECO:0000256" key="6">
    <source>
        <dbReference type="ARBA" id="ARBA00022842"/>
    </source>
</evidence>
<evidence type="ECO:0000256" key="1">
    <source>
        <dbReference type="ARBA" id="ARBA00004651"/>
    </source>
</evidence>
<dbReference type="InterPro" id="IPR002523">
    <property type="entry name" value="MgTranspt_CorA/ZnTranspt_ZntB"/>
</dbReference>
<dbReference type="Pfam" id="PF01544">
    <property type="entry name" value="CorA"/>
    <property type="match status" value="1"/>
</dbReference>
<keyword evidence="3 12" id="KW-0813">Transport</keyword>
<dbReference type="InterPro" id="IPR004488">
    <property type="entry name" value="Mg/Co-transport_prot_CorA"/>
</dbReference>
<evidence type="ECO:0000256" key="2">
    <source>
        <dbReference type="ARBA" id="ARBA00009765"/>
    </source>
</evidence>
<dbReference type="Gene3D" id="1.20.58.340">
    <property type="entry name" value="Magnesium transport protein CorA, transmembrane region"/>
    <property type="match status" value="2"/>
</dbReference>